<reference evidence="10 11" key="1">
    <citation type="submission" date="2019-02" db="EMBL/GenBank/DDBJ databases">
        <title>Deep-cultivation of Planctomycetes and their phenomic and genomic characterization uncovers novel biology.</title>
        <authorList>
            <person name="Wiegand S."/>
            <person name="Jogler M."/>
            <person name="Boedeker C."/>
            <person name="Pinto D."/>
            <person name="Vollmers J."/>
            <person name="Rivas-Marin E."/>
            <person name="Kohn T."/>
            <person name="Peeters S.H."/>
            <person name="Heuer A."/>
            <person name="Rast P."/>
            <person name="Oberbeckmann S."/>
            <person name="Bunk B."/>
            <person name="Jeske O."/>
            <person name="Meyerdierks A."/>
            <person name="Storesund J.E."/>
            <person name="Kallscheuer N."/>
            <person name="Luecker S."/>
            <person name="Lage O.M."/>
            <person name="Pohl T."/>
            <person name="Merkel B.J."/>
            <person name="Hornburger P."/>
            <person name="Mueller R.-W."/>
            <person name="Bruemmer F."/>
            <person name="Labrenz M."/>
            <person name="Spormann A.M."/>
            <person name="Op den Camp H."/>
            <person name="Overmann J."/>
            <person name="Amann R."/>
            <person name="Jetten M.S.M."/>
            <person name="Mascher T."/>
            <person name="Medema M.H."/>
            <person name="Devos D.P."/>
            <person name="Kaster A.-K."/>
            <person name="Ovreas L."/>
            <person name="Rohde M."/>
            <person name="Galperin M.Y."/>
            <person name="Jogler C."/>
        </authorList>
    </citation>
    <scope>NUCLEOTIDE SEQUENCE [LARGE SCALE GENOMIC DNA]</scope>
    <source>
        <strain evidence="10 11">Pan216</strain>
    </source>
</reference>
<dbReference type="Gene3D" id="3.90.470.20">
    <property type="entry name" value="4'-phosphopantetheinyl transferase domain"/>
    <property type="match status" value="1"/>
</dbReference>
<comment type="function">
    <text evidence="8">Transfers the 4'-phosphopantetheine moiety from coenzyme A to a Ser of acyl-carrier-protein.</text>
</comment>
<dbReference type="HAMAP" id="MF_00101">
    <property type="entry name" value="AcpS"/>
    <property type="match status" value="1"/>
</dbReference>
<evidence type="ECO:0000256" key="8">
    <source>
        <dbReference type="HAMAP-Rule" id="MF_00101"/>
    </source>
</evidence>
<evidence type="ECO:0000256" key="7">
    <source>
        <dbReference type="ARBA" id="ARBA00023160"/>
    </source>
</evidence>
<keyword evidence="5 8" id="KW-0460">Magnesium</keyword>
<dbReference type="EMBL" id="CP036279">
    <property type="protein sequence ID" value="QDU63353.1"/>
    <property type="molecule type" value="Genomic_DNA"/>
</dbReference>
<dbReference type="GO" id="GO:0008897">
    <property type="term" value="F:holo-[acyl-carrier-protein] synthase activity"/>
    <property type="evidence" value="ECO:0007669"/>
    <property type="project" value="UniProtKB-UniRule"/>
</dbReference>
<dbReference type="KEGG" id="knv:Pan216_42310"/>
<evidence type="ECO:0000313" key="11">
    <source>
        <dbReference type="Proteomes" id="UP000317093"/>
    </source>
</evidence>
<dbReference type="InterPro" id="IPR004568">
    <property type="entry name" value="Ppantetheine-prot_Trfase_dom"/>
</dbReference>
<dbReference type="NCBIfam" id="TIGR00556">
    <property type="entry name" value="pantethn_trn"/>
    <property type="match status" value="1"/>
</dbReference>
<protein>
    <recommendedName>
        <fullName evidence="8">Holo-[acyl-carrier-protein] synthase</fullName>
        <shortName evidence="8">Holo-ACP synthase</shortName>
        <ecNumber evidence="8">2.7.8.7</ecNumber>
    </recommendedName>
    <alternativeName>
        <fullName evidence="8">4'-phosphopantetheinyl transferase AcpS</fullName>
    </alternativeName>
</protein>
<dbReference type="Pfam" id="PF01648">
    <property type="entry name" value="ACPS"/>
    <property type="match status" value="1"/>
</dbReference>
<keyword evidence="6 8" id="KW-0443">Lipid metabolism</keyword>
<comment type="cofactor">
    <cofactor evidence="8">
        <name>Mg(2+)</name>
        <dbReference type="ChEBI" id="CHEBI:18420"/>
    </cofactor>
</comment>
<keyword evidence="3 8" id="KW-0479">Metal-binding</keyword>
<dbReference type="GO" id="GO:0005737">
    <property type="term" value="C:cytoplasm"/>
    <property type="evidence" value="ECO:0007669"/>
    <property type="project" value="UniProtKB-SubCell"/>
</dbReference>
<keyword evidence="4 8" id="KW-0276">Fatty acid metabolism</keyword>
<evidence type="ECO:0000256" key="1">
    <source>
        <dbReference type="ARBA" id="ARBA00022516"/>
    </source>
</evidence>
<dbReference type="InterPro" id="IPR037143">
    <property type="entry name" value="4-PPantetheinyl_Trfase_dom_sf"/>
</dbReference>
<evidence type="ECO:0000256" key="3">
    <source>
        <dbReference type="ARBA" id="ARBA00022723"/>
    </source>
</evidence>
<dbReference type="InterPro" id="IPR002582">
    <property type="entry name" value="ACPS"/>
</dbReference>
<evidence type="ECO:0000259" key="9">
    <source>
        <dbReference type="Pfam" id="PF01648"/>
    </source>
</evidence>
<evidence type="ECO:0000313" key="10">
    <source>
        <dbReference type="EMBL" id="QDU63353.1"/>
    </source>
</evidence>
<keyword evidence="1 8" id="KW-0444">Lipid biosynthesis</keyword>
<dbReference type="NCBIfam" id="TIGR00516">
    <property type="entry name" value="acpS"/>
    <property type="match status" value="1"/>
</dbReference>
<name>A0A518B8R6_9BACT</name>
<feature type="binding site" evidence="8">
    <location>
        <position position="58"/>
    </location>
    <ligand>
        <name>Mg(2+)</name>
        <dbReference type="ChEBI" id="CHEBI:18420"/>
    </ligand>
</feature>
<evidence type="ECO:0000256" key="6">
    <source>
        <dbReference type="ARBA" id="ARBA00023098"/>
    </source>
</evidence>
<dbReference type="OrthoDB" id="517356at2"/>
<evidence type="ECO:0000256" key="4">
    <source>
        <dbReference type="ARBA" id="ARBA00022832"/>
    </source>
</evidence>
<feature type="binding site" evidence="8">
    <location>
        <position position="9"/>
    </location>
    <ligand>
        <name>Mg(2+)</name>
        <dbReference type="ChEBI" id="CHEBI:18420"/>
    </ligand>
</feature>
<evidence type="ECO:0000256" key="5">
    <source>
        <dbReference type="ARBA" id="ARBA00022842"/>
    </source>
</evidence>
<keyword evidence="2 8" id="KW-0808">Transferase</keyword>
<keyword evidence="11" id="KW-1185">Reference proteome</keyword>
<comment type="catalytic activity">
    <reaction evidence="8">
        <text>apo-[ACP] + CoA = holo-[ACP] + adenosine 3',5'-bisphosphate + H(+)</text>
        <dbReference type="Rhea" id="RHEA:12068"/>
        <dbReference type="Rhea" id="RHEA-COMP:9685"/>
        <dbReference type="Rhea" id="RHEA-COMP:9690"/>
        <dbReference type="ChEBI" id="CHEBI:15378"/>
        <dbReference type="ChEBI" id="CHEBI:29999"/>
        <dbReference type="ChEBI" id="CHEBI:57287"/>
        <dbReference type="ChEBI" id="CHEBI:58343"/>
        <dbReference type="ChEBI" id="CHEBI:64479"/>
        <dbReference type="EC" id="2.7.8.7"/>
    </reaction>
</comment>
<evidence type="ECO:0000256" key="2">
    <source>
        <dbReference type="ARBA" id="ARBA00022679"/>
    </source>
</evidence>
<dbReference type="GO" id="GO:0006633">
    <property type="term" value="P:fatty acid biosynthetic process"/>
    <property type="evidence" value="ECO:0007669"/>
    <property type="project" value="UniProtKB-UniRule"/>
</dbReference>
<dbReference type="GO" id="GO:0000287">
    <property type="term" value="F:magnesium ion binding"/>
    <property type="evidence" value="ECO:0007669"/>
    <property type="project" value="UniProtKB-UniRule"/>
</dbReference>
<comment type="similarity">
    <text evidence="8">Belongs to the P-Pant transferase superfamily. AcpS family.</text>
</comment>
<organism evidence="10 11">
    <name type="scientific">Kolteria novifilia</name>
    <dbReference type="NCBI Taxonomy" id="2527975"/>
    <lineage>
        <taxon>Bacteria</taxon>
        <taxon>Pseudomonadati</taxon>
        <taxon>Planctomycetota</taxon>
        <taxon>Planctomycetia</taxon>
        <taxon>Kolteriales</taxon>
        <taxon>Kolteriaceae</taxon>
        <taxon>Kolteria</taxon>
    </lineage>
</organism>
<accession>A0A518B8R6</accession>
<sequence length="139" mass="15198">MNIVGIGTDIAECSRIAKMVERHGELFLERVFTSREIDYCQTHKNAVERFAGRWAAKEAILKSLGTGWQKGISWLDMEVVNDVAGKPIVHLGGAAAQHAVRQNIDDILISISHCRTYAVGFAIATGRPVESTPPPPETS</sequence>
<keyword evidence="8" id="KW-0963">Cytoplasm</keyword>
<dbReference type="EC" id="2.7.8.7" evidence="8"/>
<dbReference type="SUPFAM" id="SSF56214">
    <property type="entry name" value="4'-phosphopantetheinyl transferase"/>
    <property type="match status" value="1"/>
</dbReference>
<gene>
    <name evidence="8 10" type="primary">acpS</name>
    <name evidence="10" type="ORF">Pan216_42310</name>
</gene>
<dbReference type="RefSeq" id="WP_145260764.1">
    <property type="nucleotide sequence ID" value="NZ_CP036279.1"/>
</dbReference>
<keyword evidence="7 8" id="KW-0275">Fatty acid biosynthesis</keyword>
<dbReference type="AlphaFoldDB" id="A0A518B8R6"/>
<dbReference type="InterPro" id="IPR008278">
    <property type="entry name" value="4-PPantetheinyl_Trfase_dom"/>
</dbReference>
<comment type="subcellular location">
    <subcellularLocation>
        <location evidence="8">Cytoplasm</location>
    </subcellularLocation>
</comment>
<feature type="domain" description="4'-phosphopantetheinyl transferase" evidence="9">
    <location>
        <begin position="5"/>
        <end position="104"/>
    </location>
</feature>
<proteinExistence type="inferred from homology"/>
<dbReference type="Proteomes" id="UP000317093">
    <property type="component" value="Chromosome"/>
</dbReference>